<dbReference type="GO" id="GO:0022900">
    <property type="term" value="P:electron transport chain"/>
    <property type="evidence" value="ECO:0007669"/>
    <property type="project" value="UniProtKB-UniRule"/>
</dbReference>
<comment type="cofactor">
    <cofactor evidence="6">
        <name>FMN</name>
        <dbReference type="ChEBI" id="CHEBI:58210"/>
    </cofactor>
</comment>
<keyword evidence="6" id="KW-1278">Translocase</keyword>
<dbReference type="Proteomes" id="UP000031631">
    <property type="component" value="Chromosome"/>
</dbReference>
<comment type="function">
    <text evidence="6">Part of a membrane-bound complex that couples electron transfer with translocation of ions across the membrane.</text>
</comment>
<evidence type="ECO:0000256" key="2">
    <source>
        <dbReference type="ARBA" id="ARBA00022553"/>
    </source>
</evidence>
<feature type="modified residue" description="FMN phosphoryl threonine" evidence="6">
    <location>
        <position position="201"/>
    </location>
</feature>
<dbReference type="PANTHER" id="PTHR36118">
    <property type="entry name" value="ION-TRANSLOCATING OXIDOREDUCTASE COMPLEX SUBUNIT G"/>
    <property type="match status" value="1"/>
</dbReference>
<name>A0A7U6JGS8_9GAMM</name>
<dbReference type="HAMAP" id="MF_00479">
    <property type="entry name" value="RsxG_RnfG"/>
    <property type="match status" value="1"/>
</dbReference>
<dbReference type="InterPro" id="IPR007329">
    <property type="entry name" value="FMN-bd"/>
</dbReference>
<keyword evidence="3 6" id="KW-0285">Flavoprotein</keyword>
<evidence type="ECO:0000259" key="8">
    <source>
        <dbReference type="SMART" id="SM00900"/>
    </source>
</evidence>
<evidence type="ECO:0000313" key="10">
    <source>
        <dbReference type="Proteomes" id="UP000031631"/>
    </source>
</evidence>
<keyword evidence="10" id="KW-1185">Reference proteome</keyword>
<sequence length="234" mass="24919">MNQPSDTANAGDKAMAGSTTPSTAMILVLTGIAMLSGLLVVLTDQFTRPFIEENQRLAIEAAVNKVIPGSVTHKQFLLTHGKLEPARKGADGPIIHAGYDAKGRLLGIAAETGAQGYAGMIYLLYGYDPTCECIRGIKVLKMAETPGLGDRIMSDPDFQANFKALDARLDARQTALIHPILTVKHGSKSEAWEIDAISGATISSKAVGKALNRSAQMLLPKLKPLIPELEELGK</sequence>
<keyword evidence="6 7" id="KW-0812">Transmembrane</keyword>
<evidence type="ECO:0000256" key="5">
    <source>
        <dbReference type="ARBA" id="ARBA00022982"/>
    </source>
</evidence>
<feature type="domain" description="FMN-binding" evidence="8">
    <location>
        <begin position="116"/>
        <end position="218"/>
    </location>
</feature>
<dbReference type="Pfam" id="PF04205">
    <property type="entry name" value="FMN_bind"/>
    <property type="match status" value="1"/>
</dbReference>
<dbReference type="PIRSF" id="PIRSF006091">
    <property type="entry name" value="E_trnsport_RnfG"/>
    <property type="match status" value="1"/>
</dbReference>
<dbReference type="GO" id="GO:0009055">
    <property type="term" value="F:electron transfer activity"/>
    <property type="evidence" value="ECO:0007669"/>
    <property type="project" value="InterPro"/>
</dbReference>
<evidence type="ECO:0000256" key="1">
    <source>
        <dbReference type="ARBA" id="ARBA00022448"/>
    </source>
</evidence>
<dbReference type="NCBIfam" id="TIGR01947">
    <property type="entry name" value="rnfG"/>
    <property type="match status" value="1"/>
</dbReference>
<evidence type="ECO:0000256" key="4">
    <source>
        <dbReference type="ARBA" id="ARBA00022643"/>
    </source>
</evidence>
<gene>
    <name evidence="6" type="primary">rnfG</name>
    <name evidence="9" type="ORF">TBH_C0890</name>
</gene>
<comment type="subcellular location">
    <subcellularLocation>
        <location evidence="6">Cell inner membrane</location>
        <topology evidence="6">Single-pass membrane protein</topology>
    </subcellularLocation>
</comment>
<dbReference type="EC" id="7.-.-.-" evidence="6"/>
<keyword evidence="4 6" id="KW-0288">FMN</keyword>
<dbReference type="GO" id="GO:0005886">
    <property type="term" value="C:plasma membrane"/>
    <property type="evidence" value="ECO:0007669"/>
    <property type="project" value="UniProtKB-SubCell"/>
</dbReference>
<proteinExistence type="inferred from homology"/>
<dbReference type="RefSeq" id="WP_223212098.1">
    <property type="nucleotide sequence ID" value="NZ_AP012273.1"/>
</dbReference>
<keyword evidence="6" id="KW-0997">Cell inner membrane</keyword>
<keyword evidence="6" id="KW-1003">Cell membrane</keyword>
<dbReference type="EMBL" id="AP012273">
    <property type="protein sequence ID" value="BAO43824.1"/>
    <property type="molecule type" value="Genomic_DNA"/>
</dbReference>
<keyword evidence="6 7" id="KW-1133">Transmembrane helix</keyword>
<evidence type="ECO:0000256" key="6">
    <source>
        <dbReference type="HAMAP-Rule" id="MF_00479"/>
    </source>
</evidence>
<dbReference type="PANTHER" id="PTHR36118:SF1">
    <property type="entry name" value="ION-TRANSLOCATING OXIDOREDUCTASE COMPLEX SUBUNIT G"/>
    <property type="match status" value="1"/>
</dbReference>
<keyword evidence="6 7" id="KW-0472">Membrane</keyword>
<dbReference type="GO" id="GO:0010181">
    <property type="term" value="F:FMN binding"/>
    <property type="evidence" value="ECO:0007669"/>
    <property type="project" value="InterPro"/>
</dbReference>
<protein>
    <recommendedName>
        <fullName evidence="6">Ion-translocating oxidoreductase complex subunit G</fullName>
        <ecNumber evidence="6">7.-.-.-</ecNumber>
    </recommendedName>
    <alternativeName>
        <fullName evidence="6">Rnf electron transport complex subunit G</fullName>
    </alternativeName>
</protein>
<keyword evidence="2 6" id="KW-0597">Phosphoprotein</keyword>
<organism evidence="9 10">
    <name type="scientific">Thiolapillus brandeum</name>
    <dbReference type="NCBI Taxonomy" id="1076588"/>
    <lineage>
        <taxon>Bacteria</taxon>
        <taxon>Pseudomonadati</taxon>
        <taxon>Pseudomonadota</taxon>
        <taxon>Gammaproteobacteria</taxon>
        <taxon>Chromatiales</taxon>
        <taxon>Sedimenticolaceae</taxon>
        <taxon>Thiolapillus</taxon>
    </lineage>
</organism>
<reference evidence="9 10" key="1">
    <citation type="journal article" date="2014" name="PLoS ONE">
        <title>Physiological and genomic features of a novel sulfur-oxidizing gammaproteobacterium belonging to a previously uncultivated symbiotic lineage isolated from a hydrothermal vent.</title>
        <authorList>
            <person name="Nunoura T."/>
            <person name="Takaki Y."/>
            <person name="Kazama H."/>
            <person name="Kakuta J."/>
            <person name="Shimamura S."/>
            <person name="Makita H."/>
            <person name="Hirai M."/>
            <person name="Miyazaki M."/>
            <person name="Takai K."/>
        </authorList>
    </citation>
    <scope>NUCLEOTIDE SEQUENCE [LARGE SCALE GENOMIC DNA]</scope>
    <source>
        <strain evidence="9 10">Hiromi1</strain>
    </source>
</reference>
<dbReference type="AlphaFoldDB" id="A0A7U6JGS8"/>
<keyword evidence="1 6" id="KW-0813">Transport</keyword>
<dbReference type="SMART" id="SM00900">
    <property type="entry name" value="FMN_bind"/>
    <property type="match status" value="1"/>
</dbReference>
<dbReference type="KEGG" id="tbn:TBH_C0890"/>
<comment type="similarity">
    <text evidence="6">Belongs to the RnfG family.</text>
</comment>
<evidence type="ECO:0000313" key="9">
    <source>
        <dbReference type="EMBL" id="BAO43824.1"/>
    </source>
</evidence>
<evidence type="ECO:0000256" key="7">
    <source>
        <dbReference type="SAM" id="Phobius"/>
    </source>
</evidence>
<comment type="subunit">
    <text evidence="6">The complex is composed of six subunits: RnfA, RnfB, RnfC, RnfD, RnfE and RnfG.</text>
</comment>
<keyword evidence="5 6" id="KW-0249">Electron transport</keyword>
<evidence type="ECO:0000256" key="3">
    <source>
        <dbReference type="ARBA" id="ARBA00022630"/>
    </source>
</evidence>
<feature type="transmembrane region" description="Helical" evidence="7">
    <location>
        <begin position="24"/>
        <end position="42"/>
    </location>
</feature>
<dbReference type="InterPro" id="IPR010209">
    <property type="entry name" value="Ion_transpt_RnfG/RsxG"/>
</dbReference>
<accession>A0A7U6JGS8</accession>